<dbReference type="GO" id="GO:0000981">
    <property type="term" value="F:DNA-binding transcription factor activity, RNA polymerase II-specific"/>
    <property type="evidence" value="ECO:0007669"/>
    <property type="project" value="TreeGrafter"/>
</dbReference>
<dbReference type="InterPro" id="IPR013087">
    <property type="entry name" value="Znf_C2H2_type"/>
</dbReference>
<dbReference type="Proteomes" id="UP000821837">
    <property type="component" value="Unassembled WGS sequence"/>
</dbReference>
<feature type="domain" description="C2H2-type" evidence="8">
    <location>
        <begin position="88"/>
        <end position="115"/>
    </location>
</feature>
<evidence type="ECO:0000256" key="7">
    <source>
        <dbReference type="PROSITE-ProRule" id="PRU00042"/>
    </source>
</evidence>
<evidence type="ECO:0000256" key="6">
    <source>
        <dbReference type="ARBA" id="ARBA00023242"/>
    </source>
</evidence>
<reference evidence="9" key="1">
    <citation type="journal article" date="2020" name="Cell">
        <title>Large-Scale Comparative Analyses of Tick Genomes Elucidate Their Genetic Diversity and Vector Capacities.</title>
        <authorList>
            <consortium name="Tick Genome and Microbiome Consortium (TIGMIC)"/>
            <person name="Jia N."/>
            <person name="Wang J."/>
            <person name="Shi W."/>
            <person name="Du L."/>
            <person name="Sun Y."/>
            <person name="Zhan W."/>
            <person name="Jiang J.F."/>
            <person name="Wang Q."/>
            <person name="Zhang B."/>
            <person name="Ji P."/>
            <person name="Bell-Sakyi L."/>
            <person name="Cui X.M."/>
            <person name="Yuan T.T."/>
            <person name="Jiang B.G."/>
            <person name="Yang W.F."/>
            <person name="Lam T.T."/>
            <person name="Chang Q.C."/>
            <person name="Ding S.J."/>
            <person name="Wang X.J."/>
            <person name="Zhu J.G."/>
            <person name="Ruan X.D."/>
            <person name="Zhao L."/>
            <person name="Wei J.T."/>
            <person name="Ye R.Z."/>
            <person name="Que T.C."/>
            <person name="Du C.H."/>
            <person name="Zhou Y.H."/>
            <person name="Cheng J.X."/>
            <person name="Dai P.F."/>
            <person name="Guo W.B."/>
            <person name="Han X.H."/>
            <person name="Huang E.J."/>
            <person name="Li L.F."/>
            <person name="Wei W."/>
            <person name="Gao Y.C."/>
            <person name="Liu J.Z."/>
            <person name="Shao H.Z."/>
            <person name="Wang X."/>
            <person name="Wang C.C."/>
            <person name="Yang T.C."/>
            <person name="Huo Q.B."/>
            <person name="Li W."/>
            <person name="Chen H.Y."/>
            <person name="Chen S.E."/>
            <person name="Zhou L.G."/>
            <person name="Ni X.B."/>
            <person name="Tian J.H."/>
            <person name="Sheng Y."/>
            <person name="Liu T."/>
            <person name="Pan Y.S."/>
            <person name="Xia L.Y."/>
            <person name="Li J."/>
            <person name="Zhao F."/>
            <person name="Cao W.C."/>
        </authorList>
    </citation>
    <scope>NUCLEOTIDE SEQUENCE</scope>
    <source>
        <strain evidence="9">Rsan-2018</strain>
    </source>
</reference>
<dbReference type="VEuPathDB" id="VectorBase:RSAN_038600"/>
<evidence type="ECO:0000256" key="2">
    <source>
        <dbReference type="ARBA" id="ARBA00022723"/>
    </source>
</evidence>
<keyword evidence="4 7" id="KW-0863">Zinc-finger</keyword>
<dbReference type="GO" id="GO:0008270">
    <property type="term" value="F:zinc ion binding"/>
    <property type="evidence" value="ECO:0007669"/>
    <property type="project" value="UniProtKB-KW"/>
</dbReference>
<keyword evidence="3" id="KW-0677">Repeat</keyword>
<dbReference type="PANTHER" id="PTHR24394">
    <property type="entry name" value="ZINC FINGER PROTEIN"/>
    <property type="match status" value="1"/>
</dbReference>
<comment type="caution">
    <text evidence="9">The sequence shown here is derived from an EMBL/GenBank/DDBJ whole genome shotgun (WGS) entry which is preliminary data.</text>
</comment>
<keyword evidence="5" id="KW-0862">Zinc</keyword>
<evidence type="ECO:0000256" key="5">
    <source>
        <dbReference type="ARBA" id="ARBA00022833"/>
    </source>
</evidence>
<protein>
    <recommendedName>
        <fullName evidence="8">C2H2-type domain-containing protein</fullName>
    </recommendedName>
</protein>
<sequence length="149" mass="17246">MFGNAISEKVNLRPATSAAASIQPQGNSANNEPLVCRFCMEEFTCATDLKNHNDNNIIDRRHRCRVCGKLFRTLFKRHYIIHTGVKPYSCDVCERKFSRYHHLNSHKIMHKDTRLHCCEQCGAKYKYSGDLRRHVRKKHSARGSTAPKE</sequence>
<dbReference type="PROSITE" id="PS00028">
    <property type="entry name" value="ZINC_FINGER_C2H2_1"/>
    <property type="match status" value="2"/>
</dbReference>
<organism evidence="9 10">
    <name type="scientific">Rhipicephalus sanguineus</name>
    <name type="common">Brown dog tick</name>
    <name type="synonym">Ixodes sanguineus</name>
    <dbReference type="NCBI Taxonomy" id="34632"/>
    <lineage>
        <taxon>Eukaryota</taxon>
        <taxon>Metazoa</taxon>
        <taxon>Ecdysozoa</taxon>
        <taxon>Arthropoda</taxon>
        <taxon>Chelicerata</taxon>
        <taxon>Arachnida</taxon>
        <taxon>Acari</taxon>
        <taxon>Parasitiformes</taxon>
        <taxon>Ixodida</taxon>
        <taxon>Ixodoidea</taxon>
        <taxon>Ixodidae</taxon>
        <taxon>Rhipicephalinae</taxon>
        <taxon>Rhipicephalus</taxon>
        <taxon>Rhipicephalus</taxon>
    </lineage>
</organism>
<dbReference type="GO" id="GO:0005694">
    <property type="term" value="C:chromosome"/>
    <property type="evidence" value="ECO:0007669"/>
    <property type="project" value="UniProtKB-ARBA"/>
</dbReference>
<dbReference type="Gene3D" id="3.30.160.60">
    <property type="entry name" value="Classic Zinc Finger"/>
    <property type="match status" value="3"/>
</dbReference>
<dbReference type="SMART" id="SM00355">
    <property type="entry name" value="ZnF_C2H2"/>
    <property type="match status" value="4"/>
</dbReference>
<accession>A0A9D4SNB4</accession>
<evidence type="ECO:0000259" key="8">
    <source>
        <dbReference type="PROSITE" id="PS50157"/>
    </source>
</evidence>
<keyword evidence="10" id="KW-1185">Reference proteome</keyword>
<dbReference type="SUPFAM" id="SSF57667">
    <property type="entry name" value="beta-beta-alpha zinc fingers"/>
    <property type="match status" value="2"/>
</dbReference>
<gene>
    <name evidence="9" type="ORF">HPB52_001003</name>
</gene>
<dbReference type="GO" id="GO:0005634">
    <property type="term" value="C:nucleus"/>
    <property type="evidence" value="ECO:0007669"/>
    <property type="project" value="UniProtKB-SubCell"/>
</dbReference>
<proteinExistence type="predicted"/>
<dbReference type="InterPro" id="IPR036236">
    <property type="entry name" value="Znf_C2H2_sf"/>
</dbReference>
<keyword evidence="6" id="KW-0539">Nucleus</keyword>
<evidence type="ECO:0000256" key="4">
    <source>
        <dbReference type="ARBA" id="ARBA00022771"/>
    </source>
</evidence>
<dbReference type="FunFam" id="3.30.160.60:FF:001732">
    <property type="entry name" value="Zgc:162936"/>
    <property type="match status" value="1"/>
</dbReference>
<dbReference type="GO" id="GO:0043565">
    <property type="term" value="F:sequence-specific DNA binding"/>
    <property type="evidence" value="ECO:0007669"/>
    <property type="project" value="UniProtKB-ARBA"/>
</dbReference>
<evidence type="ECO:0000256" key="1">
    <source>
        <dbReference type="ARBA" id="ARBA00004123"/>
    </source>
</evidence>
<dbReference type="Pfam" id="PF00096">
    <property type="entry name" value="zf-C2H2"/>
    <property type="match status" value="1"/>
</dbReference>
<evidence type="ECO:0000313" key="10">
    <source>
        <dbReference type="Proteomes" id="UP000821837"/>
    </source>
</evidence>
<name>A0A9D4SNB4_RHISA</name>
<dbReference type="PANTHER" id="PTHR24394:SF29">
    <property type="entry name" value="MYONEURIN"/>
    <property type="match status" value="1"/>
</dbReference>
<comment type="subcellular location">
    <subcellularLocation>
        <location evidence="1">Nucleus</location>
    </subcellularLocation>
</comment>
<dbReference type="AlphaFoldDB" id="A0A9D4SNB4"/>
<evidence type="ECO:0000313" key="9">
    <source>
        <dbReference type="EMBL" id="KAH7934819.1"/>
    </source>
</evidence>
<dbReference type="PROSITE" id="PS50157">
    <property type="entry name" value="ZINC_FINGER_C2H2_2"/>
    <property type="match status" value="2"/>
</dbReference>
<keyword evidence="2" id="KW-0479">Metal-binding</keyword>
<dbReference type="EMBL" id="JABSTV010001255">
    <property type="protein sequence ID" value="KAH7934819.1"/>
    <property type="molecule type" value="Genomic_DNA"/>
</dbReference>
<feature type="domain" description="C2H2-type" evidence="8">
    <location>
        <begin position="116"/>
        <end position="144"/>
    </location>
</feature>
<reference evidence="9" key="2">
    <citation type="submission" date="2021-09" db="EMBL/GenBank/DDBJ databases">
        <authorList>
            <person name="Jia N."/>
            <person name="Wang J."/>
            <person name="Shi W."/>
            <person name="Du L."/>
            <person name="Sun Y."/>
            <person name="Zhan W."/>
            <person name="Jiang J."/>
            <person name="Wang Q."/>
            <person name="Zhang B."/>
            <person name="Ji P."/>
            <person name="Sakyi L.B."/>
            <person name="Cui X."/>
            <person name="Yuan T."/>
            <person name="Jiang B."/>
            <person name="Yang W."/>
            <person name="Lam T.T.-Y."/>
            <person name="Chang Q."/>
            <person name="Ding S."/>
            <person name="Wang X."/>
            <person name="Zhu J."/>
            <person name="Ruan X."/>
            <person name="Zhao L."/>
            <person name="Wei J."/>
            <person name="Que T."/>
            <person name="Du C."/>
            <person name="Cheng J."/>
            <person name="Dai P."/>
            <person name="Han X."/>
            <person name="Huang E."/>
            <person name="Gao Y."/>
            <person name="Liu J."/>
            <person name="Shao H."/>
            <person name="Ye R."/>
            <person name="Li L."/>
            <person name="Wei W."/>
            <person name="Wang X."/>
            <person name="Wang C."/>
            <person name="Huo Q."/>
            <person name="Li W."/>
            <person name="Guo W."/>
            <person name="Chen H."/>
            <person name="Chen S."/>
            <person name="Zhou L."/>
            <person name="Zhou L."/>
            <person name="Ni X."/>
            <person name="Tian J."/>
            <person name="Zhou Y."/>
            <person name="Sheng Y."/>
            <person name="Liu T."/>
            <person name="Pan Y."/>
            <person name="Xia L."/>
            <person name="Li J."/>
            <person name="Zhao F."/>
            <person name="Cao W."/>
        </authorList>
    </citation>
    <scope>NUCLEOTIDE SEQUENCE</scope>
    <source>
        <strain evidence="9">Rsan-2018</strain>
        <tissue evidence="9">Larvae</tissue>
    </source>
</reference>
<evidence type="ECO:0000256" key="3">
    <source>
        <dbReference type="ARBA" id="ARBA00022737"/>
    </source>
</evidence>
<dbReference type="GO" id="GO:0045893">
    <property type="term" value="P:positive regulation of DNA-templated transcription"/>
    <property type="evidence" value="ECO:0007669"/>
    <property type="project" value="UniProtKB-ARBA"/>
</dbReference>